<dbReference type="InterPro" id="IPR010982">
    <property type="entry name" value="Lambda_DNA-bd_dom_sf"/>
</dbReference>
<evidence type="ECO:0000313" key="5">
    <source>
        <dbReference type="EMBL" id="HJG29137.1"/>
    </source>
</evidence>
<dbReference type="Pfam" id="PF01381">
    <property type="entry name" value="HTH_3"/>
    <property type="match status" value="1"/>
</dbReference>
<dbReference type="PANTHER" id="PTHR46797:SF23">
    <property type="entry name" value="HTH-TYPE TRANSCRIPTIONAL REGULATOR SUTR"/>
    <property type="match status" value="1"/>
</dbReference>
<dbReference type="PANTHER" id="PTHR46797">
    <property type="entry name" value="HTH-TYPE TRANSCRIPTIONAL REGULATOR"/>
    <property type="match status" value="1"/>
</dbReference>
<dbReference type="AlphaFoldDB" id="A0A921INJ2"/>
<keyword evidence="3" id="KW-0804">Transcription</keyword>
<name>A0A921INJ2_9FIRM</name>
<dbReference type="SMART" id="SM00530">
    <property type="entry name" value="HTH_XRE"/>
    <property type="match status" value="1"/>
</dbReference>
<reference evidence="5" key="2">
    <citation type="submission" date="2021-09" db="EMBL/GenBank/DDBJ databases">
        <authorList>
            <person name="Gilroy R."/>
        </authorList>
    </citation>
    <scope>NUCLEOTIDE SEQUENCE</scope>
    <source>
        <strain evidence="5">ChiBcec21-2208</strain>
    </source>
</reference>
<comment type="caution">
    <text evidence="5">The sequence shown here is derived from an EMBL/GenBank/DDBJ whole genome shotgun (WGS) entry which is preliminary data.</text>
</comment>
<protein>
    <submittedName>
        <fullName evidence="5">Helix-turn-helix transcriptional regulator</fullName>
    </submittedName>
</protein>
<evidence type="ECO:0000256" key="3">
    <source>
        <dbReference type="ARBA" id="ARBA00023163"/>
    </source>
</evidence>
<gene>
    <name evidence="5" type="ORF">K8V20_10910</name>
</gene>
<dbReference type="Gene3D" id="1.10.260.40">
    <property type="entry name" value="lambda repressor-like DNA-binding domains"/>
    <property type="match status" value="1"/>
</dbReference>
<proteinExistence type="predicted"/>
<reference evidence="5" key="1">
    <citation type="journal article" date="2021" name="PeerJ">
        <title>Extensive microbial diversity within the chicken gut microbiome revealed by metagenomics and culture.</title>
        <authorList>
            <person name="Gilroy R."/>
            <person name="Ravi A."/>
            <person name="Getino M."/>
            <person name="Pursley I."/>
            <person name="Horton D.L."/>
            <person name="Alikhan N.F."/>
            <person name="Baker D."/>
            <person name="Gharbi K."/>
            <person name="Hall N."/>
            <person name="Watson M."/>
            <person name="Adriaenssens E.M."/>
            <person name="Foster-Nyarko E."/>
            <person name="Jarju S."/>
            <person name="Secka A."/>
            <person name="Antonio M."/>
            <person name="Oren A."/>
            <person name="Chaudhuri R.R."/>
            <person name="La Ragione R."/>
            <person name="Hildebrand F."/>
            <person name="Pallen M.J."/>
        </authorList>
    </citation>
    <scope>NUCLEOTIDE SEQUENCE</scope>
    <source>
        <strain evidence="5">ChiBcec21-2208</strain>
    </source>
</reference>
<organism evidence="5 6">
    <name type="scientific">Subdoligranulum variabile</name>
    <dbReference type="NCBI Taxonomy" id="214851"/>
    <lineage>
        <taxon>Bacteria</taxon>
        <taxon>Bacillati</taxon>
        <taxon>Bacillota</taxon>
        <taxon>Clostridia</taxon>
        <taxon>Eubacteriales</taxon>
        <taxon>Oscillospiraceae</taxon>
        <taxon>Subdoligranulum</taxon>
    </lineage>
</organism>
<keyword evidence="1" id="KW-0805">Transcription regulation</keyword>
<keyword evidence="2" id="KW-0238">DNA-binding</keyword>
<dbReference type="Proteomes" id="UP000782880">
    <property type="component" value="Unassembled WGS sequence"/>
</dbReference>
<dbReference type="GO" id="GO:0003700">
    <property type="term" value="F:DNA-binding transcription factor activity"/>
    <property type="evidence" value="ECO:0007669"/>
    <property type="project" value="TreeGrafter"/>
</dbReference>
<evidence type="ECO:0000313" key="6">
    <source>
        <dbReference type="Proteomes" id="UP000782880"/>
    </source>
</evidence>
<evidence type="ECO:0000256" key="2">
    <source>
        <dbReference type="ARBA" id="ARBA00023125"/>
    </source>
</evidence>
<evidence type="ECO:0000256" key="1">
    <source>
        <dbReference type="ARBA" id="ARBA00023015"/>
    </source>
</evidence>
<dbReference type="PROSITE" id="PS50943">
    <property type="entry name" value="HTH_CROC1"/>
    <property type="match status" value="1"/>
</dbReference>
<dbReference type="CDD" id="cd00093">
    <property type="entry name" value="HTH_XRE"/>
    <property type="match status" value="1"/>
</dbReference>
<feature type="domain" description="HTH cro/C1-type" evidence="4">
    <location>
        <begin position="2"/>
        <end position="56"/>
    </location>
</feature>
<dbReference type="InterPro" id="IPR001387">
    <property type="entry name" value="Cro/C1-type_HTH"/>
</dbReference>
<sequence>AYYRKLQGYTQEKLAEKLEVATSYIGQIEALGMYKPISLTTLLRIAQALDVPAYKFLQFD</sequence>
<dbReference type="SUPFAM" id="SSF47413">
    <property type="entry name" value="lambda repressor-like DNA-binding domains"/>
    <property type="match status" value="1"/>
</dbReference>
<evidence type="ECO:0000259" key="4">
    <source>
        <dbReference type="PROSITE" id="PS50943"/>
    </source>
</evidence>
<dbReference type="InterPro" id="IPR050807">
    <property type="entry name" value="TransReg_Diox_bact_type"/>
</dbReference>
<dbReference type="GO" id="GO:0005829">
    <property type="term" value="C:cytosol"/>
    <property type="evidence" value="ECO:0007669"/>
    <property type="project" value="TreeGrafter"/>
</dbReference>
<feature type="non-terminal residue" evidence="5">
    <location>
        <position position="1"/>
    </location>
</feature>
<dbReference type="GO" id="GO:0003677">
    <property type="term" value="F:DNA binding"/>
    <property type="evidence" value="ECO:0007669"/>
    <property type="project" value="UniProtKB-KW"/>
</dbReference>
<accession>A0A921INJ2</accession>
<dbReference type="EMBL" id="DYVE01000281">
    <property type="protein sequence ID" value="HJG29137.1"/>
    <property type="molecule type" value="Genomic_DNA"/>
</dbReference>